<evidence type="ECO:0000256" key="1">
    <source>
        <dbReference type="SAM" id="MobiDB-lite"/>
    </source>
</evidence>
<dbReference type="AlphaFoldDB" id="A0A918KUH6"/>
<dbReference type="EMBL" id="BMWD01000019">
    <property type="protein sequence ID" value="GGX76712.1"/>
    <property type="molecule type" value="Genomic_DNA"/>
</dbReference>
<evidence type="ECO:0000313" key="3">
    <source>
        <dbReference type="Proteomes" id="UP000645555"/>
    </source>
</evidence>
<name>A0A918KUH6_9ACTN</name>
<feature type="region of interest" description="Disordered" evidence="1">
    <location>
        <begin position="191"/>
        <end position="265"/>
    </location>
</feature>
<keyword evidence="3" id="KW-1185">Reference proteome</keyword>
<evidence type="ECO:0000313" key="2">
    <source>
        <dbReference type="EMBL" id="GGX76712.1"/>
    </source>
</evidence>
<organism evidence="2 3">
    <name type="scientific">Streptomyces fructofermentans</name>
    <dbReference type="NCBI Taxonomy" id="152141"/>
    <lineage>
        <taxon>Bacteria</taxon>
        <taxon>Bacillati</taxon>
        <taxon>Actinomycetota</taxon>
        <taxon>Actinomycetes</taxon>
        <taxon>Kitasatosporales</taxon>
        <taxon>Streptomycetaceae</taxon>
        <taxon>Streptomyces</taxon>
    </lineage>
</organism>
<sequence>MPLDITTDPAHGGRWTSLRAEEREWLWRRGAPERESVSPADPFVDAGGLEECVPTVRGTPDHGDAWSRAWTREADRESVDCDRFTLTRTIRRTADGAEADYVLAADPGFGFVWAAHALLDLSEGAAIHLPDGAGTRLYPEAAPLLDGGWPPGAPWVEGGWPAPRGLRLDRLGPDDGTAVGAVVDAPPLLRARRHGPPLARRRGRRATGLRRPVAQPRRFPRRAPLPQHGRRTDARPGLRPRRSGPWRCRPGPRRRRGAVEAHPHHGLPLCLNRPARQGVRPWIYERPWPPTGWWR</sequence>
<reference evidence="2" key="1">
    <citation type="journal article" date="2014" name="Int. J. Syst. Evol. Microbiol.">
        <title>Complete genome sequence of Corynebacterium casei LMG S-19264T (=DSM 44701T), isolated from a smear-ripened cheese.</title>
        <authorList>
            <consortium name="US DOE Joint Genome Institute (JGI-PGF)"/>
            <person name="Walter F."/>
            <person name="Albersmeier A."/>
            <person name="Kalinowski J."/>
            <person name="Ruckert C."/>
        </authorList>
    </citation>
    <scope>NUCLEOTIDE SEQUENCE</scope>
    <source>
        <strain evidence="2">JCM 4956</strain>
    </source>
</reference>
<accession>A0A918KUH6</accession>
<feature type="compositionally biased region" description="Basic residues" evidence="1">
    <location>
        <begin position="238"/>
        <end position="256"/>
    </location>
</feature>
<dbReference type="Proteomes" id="UP000645555">
    <property type="component" value="Unassembled WGS sequence"/>
</dbReference>
<dbReference type="InterPro" id="IPR014718">
    <property type="entry name" value="GH-type_carb-bd"/>
</dbReference>
<protein>
    <submittedName>
        <fullName evidence="2">Uncharacterized protein</fullName>
    </submittedName>
</protein>
<gene>
    <name evidence="2" type="ORF">GCM10010515_50830</name>
</gene>
<feature type="compositionally biased region" description="Basic residues" evidence="1">
    <location>
        <begin position="191"/>
        <end position="208"/>
    </location>
</feature>
<dbReference type="GO" id="GO:0030246">
    <property type="term" value="F:carbohydrate binding"/>
    <property type="evidence" value="ECO:0007669"/>
    <property type="project" value="InterPro"/>
</dbReference>
<dbReference type="Gene3D" id="2.70.98.10">
    <property type="match status" value="1"/>
</dbReference>
<comment type="caution">
    <text evidence="2">The sequence shown here is derived from an EMBL/GenBank/DDBJ whole genome shotgun (WGS) entry which is preliminary data.</text>
</comment>
<proteinExistence type="predicted"/>
<reference evidence="2" key="2">
    <citation type="submission" date="2020-09" db="EMBL/GenBank/DDBJ databases">
        <authorList>
            <person name="Sun Q."/>
            <person name="Ohkuma M."/>
        </authorList>
    </citation>
    <scope>NUCLEOTIDE SEQUENCE</scope>
    <source>
        <strain evidence="2">JCM 4956</strain>
    </source>
</reference>